<keyword evidence="1 3" id="KW-0378">Hydrolase</keyword>
<evidence type="ECO:0000256" key="1">
    <source>
        <dbReference type="ARBA" id="ARBA00022801"/>
    </source>
</evidence>
<dbReference type="SUPFAM" id="SSF53474">
    <property type="entry name" value="alpha/beta-Hydrolases"/>
    <property type="match status" value="1"/>
</dbReference>
<dbReference type="KEGG" id="spap:H3Z74_01525"/>
<dbReference type="Gene3D" id="3.40.50.1820">
    <property type="entry name" value="alpha/beta hydrolase"/>
    <property type="match status" value="1"/>
</dbReference>
<dbReference type="InterPro" id="IPR029058">
    <property type="entry name" value="AB_hydrolase_fold"/>
</dbReference>
<keyword evidence="4" id="KW-1185">Reference proteome</keyword>
<sequence>MSIWIKLLIVIAVIGLTLGLVLFFASPPAVLNFINSHTPGDSNAEKVANGIPYGAEPAQKLDVWAPKDRAEATPLPVVIFYYGGGWVKGSRGEYGFAGRAFAAQGFIAVVPDYRLVPGVRFPVFVQDSALAVKWVRDNIARYGGDPKRITLSGHSAGAYNAAMVALDRHWLADIGVDPGIVRAAALLAGPYDFYPFDKPRSIAAMSHWPRPLETQPIQFARADAPPLWLAAGTADDVVQPYNAEHLARKLQGLGAPVTLRLYPGKSHNDLVMGLSKPFRGRAPTLRESSDFLKANSR</sequence>
<protein>
    <submittedName>
        <fullName evidence="3">Alpha/beta hydrolase</fullName>
    </submittedName>
</protein>
<dbReference type="RefSeq" id="WP_187762271.1">
    <property type="nucleotide sequence ID" value="NZ_CP061038.1"/>
</dbReference>
<feature type="domain" description="BD-FAE-like" evidence="2">
    <location>
        <begin position="61"/>
        <end position="250"/>
    </location>
</feature>
<reference evidence="3 4" key="1">
    <citation type="submission" date="2020-09" db="EMBL/GenBank/DDBJ databases">
        <title>Sphingomonas sp., a new species isolated from pork steak.</title>
        <authorList>
            <person name="Heidler von Heilborn D."/>
        </authorList>
    </citation>
    <scope>NUCLEOTIDE SEQUENCE [LARGE SCALE GENOMIC DNA]</scope>
    <source>
        <strain evidence="4">S8-3T</strain>
    </source>
</reference>
<evidence type="ECO:0000313" key="4">
    <source>
        <dbReference type="Proteomes" id="UP000516148"/>
    </source>
</evidence>
<organism evidence="3 4">
    <name type="scientific">Sphingomonas alpina</name>
    <dbReference type="NCBI Taxonomy" id="653931"/>
    <lineage>
        <taxon>Bacteria</taxon>
        <taxon>Pseudomonadati</taxon>
        <taxon>Pseudomonadota</taxon>
        <taxon>Alphaproteobacteria</taxon>
        <taxon>Sphingomonadales</taxon>
        <taxon>Sphingomonadaceae</taxon>
        <taxon>Sphingomonas</taxon>
    </lineage>
</organism>
<dbReference type="InterPro" id="IPR050300">
    <property type="entry name" value="GDXG_lipolytic_enzyme"/>
</dbReference>
<dbReference type="Proteomes" id="UP000516148">
    <property type="component" value="Chromosome"/>
</dbReference>
<dbReference type="EMBL" id="CP061038">
    <property type="protein sequence ID" value="QNQ09963.1"/>
    <property type="molecule type" value="Genomic_DNA"/>
</dbReference>
<dbReference type="AlphaFoldDB" id="A0A7H0LJW0"/>
<dbReference type="Pfam" id="PF20434">
    <property type="entry name" value="BD-FAE"/>
    <property type="match status" value="1"/>
</dbReference>
<name>A0A7H0LJW0_9SPHN</name>
<accession>A0A7H0LJW0</accession>
<evidence type="ECO:0000313" key="3">
    <source>
        <dbReference type="EMBL" id="QNQ09963.1"/>
    </source>
</evidence>
<dbReference type="InterPro" id="IPR049492">
    <property type="entry name" value="BD-FAE-like_dom"/>
</dbReference>
<evidence type="ECO:0000259" key="2">
    <source>
        <dbReference type="Pfam" id="PF20434"/>
    </source>
</evidence>
<gene>
    <name evidence="3" type="ORF">H3Z74_01525</name>
</gene>
<proteinExistence type="predicted"/>
<dbReference type="GO" id="GO:0016787">
    <property type="term" value="F:hydrolase activity"/>
    <property type="evidence" value="ECO:0007669"/>
    <property type="project" value="UniProtKB-KW"/>
</dbReference>
<dbReference type="PANTHER" id="PTHR48081:SF9">
    <property type="entry name" value="CARBOXYLESTERASE"/>
    <property type="match status" value="1"/>
</dbReference>
<dbReference type="PANTHER" id="PTHR48081">
    <property type="entry name" value="AB HYDROLASE SUPERFAMILY PROTEIN C4A8.06C"/>
    <property type="match status" value="1"/>
</dbReference>